<gene>
    <name evidence="1" type="ORF">COY16_02220</name>
</gene>
<accession>A0A2M7TZU8</accession>
<evidence type="ECO:0000313" key="1">
    <source>
        <dbReference type="EMBL" id="PIZ63350.1"/>
    </source>
</evidence>
<evidence type="ECO:0000313" key="2">
    <source>
        <dbReference type="Proteomes" id="UP000228503"/>
    </source>
</evidence>
<sequence length="183" mass="20676">MHILILHGIEGHAGIHWQGWLKKELENNKHTVYMPELPDSNHPKRFEWLHAINQEMKNVPLSKLIIVAHSLSVASALDFIEQADAKVLGLISVSGFCEDYGAELNSYFMKEKDIQFSEVNKHLANAHVLFGDNDPYVPQETLTSLGEWLGVQPEIIKEGGHLNTDSGFSTFPRLLEIIEEHSN</sequence>
<dbReference type="EMBL" id="PFOB01000025">
    <property type="protein sequence ID" value="PIZ63350.1"/>
    <property type="molecule type" value="Genomic_DNA"/>
</dbReference>
<dbReference type="Proteomes" id="UP000228503">
    <property type="component" value="Unassembled WGS sequence"/>
</dbReference>
<reference evidence="2" key="1">
    <citation type="submission" date="2017-09" db="EMBL/GenBank/DDBJ databases">
        <title>Depth-based differentiation of microbial function through sediment-hosted aquifers and enrichment of novel symbionts in the deep terrestrial subsurface.</title>
        <authorList>
            <person name="Probst A.J."/>
            <person name="Ladd B."/>
            <person name="Jarett J.K."/>
            <person name="Geller-Mcgrath D.E."/>
            <person name="Sieber C.M.K."/>
            <person name="Emerson J.B."/>
            <person name="Anantharaman K."/>
            <person name="Thomas B.C."/>
            <person name="Malmstrom R."/>
            <person name="Stieglmeier M."/>
            <person name="Klingl A."/>
            <person name="Woyke T."/>
            <person name="Ryan C.M."/>
            <person name="Banfield J.F."/>
        </authorList>
    </citation>
    <scope>NUCLEOTIDE SEQUENCE [LARGE SCALE GENOMIC DNA]</scope>
</reference>
<organism evidence="1 2">
    <name type="scientific">Candidatus Roizmanbacteria bacterium CG_4_10_14_0_2_um_filter_39_13</name>
    <dbReference type="NCBI Taxonomy" id="1974825"/>
    <lineage>
        <taxon>Bacteria</taxon>
        <taxon>Candidatus Roizmaniibacteriota</taxon>
    </lineage>
</organism>
<name>A0A2M7TZU8_9BACT</name>
<dbReference type="AlphaFoldDB" id="A0A2M7TZU8"/>
<dbReference type="InterPro" id="IPR029058">
    <property type="entry name" value="AB_hydrolase_fold"/>
</dbReference>
<evidence type="ECO:0008006" key="3">
    <source>
        <dbReference type="Google" id="ProtNLM"/>
    </source>
</evidence>
<dbReference type="InterPro" id="IPR010662">
    <property type="entry name" value="RBBP9/YdeN"/>
</dbReference>
<dbReference type="PANTHER" id="PTHR15394">
    <property type="entry name" value="SERINE HYDROLASE RBBP9"/>
    <property type="match status" value="1"/>
</dbReference>
<dbReference type="SUPFAM" id="SSF53474">
    <property type="entry name" value="alpha/beta-Hydrolases"/>
    <property type="match status" value="1"/>
</dbReference>
<dbReference type="PANTHER" id="PTHR15394:SF3">
    <property type="entry name" value="SERINE HYDROLASE RBBP9"/>
    <property type="match status" value="1"/>
</dbReference>
<dbReference type="GO" id="GO:0016787">
    <property type="term" value="F:hydrolase activity"/>
    <property type="evidence" value="ECO:0007669"/>
    <property type="project" value="InterPro"/>
</dbReference>
<proteinExistence type="predicted"/>
<dbReference type="Gene3D" id="3.40.50.1820">
    <property type="entry name" value="alpha/beta hydrolase"/>
    <property type="match status" value="1"/>
</dbReference>
<comment type="caution">
    <text evidence="1">The sequence shown here is derived from an EMBL/GenBank/DDBJ whole genome shotgun (WGS) entry which is preliminary data.</text>
</comment>
<protein>
    <recommendedName>
        <fullName evidence="3">Serine hydrolase family protein</fullName>
    </recommendedName>
</protein>
<dbReference type="Pfam" id="PF06821">
    <property type="entry name" value="Ser_hydrolase"/>
    <property type="match status" value="1"/>
</dbReference>